<evidence type="ECO:0000313" key="2">
    <source>
        <dbReference type="EMBL" id="CAD7253349.1"/>
    </source>
</evidence>
<keyword evidence="3" id="KW-1185">Reference proteome</keyword>
<name>A0A7R9AG90_9CRUS</name>
<reference evidence="2" key="1">
    <citation type="submission" date="2020-11" db="EMBL/GenBank/DDBJ databases">
        <authorList>
            <person name="Tran Van P."/>
        </authorList>
    </citation>
    <scope>NUCLEOTIDE SEQUENCE</scope>
</reference>
<feature type="region of interest" description="Disordered" evidence="1">
    <location>
        <begin position="89"/>
        <end position="123"/>
    </location>
</feature>
<dbReference type="EMBL" id="CAJPEV010005700">
    <property type="protein sequence ID" value="CAG0903421.1"/>
    <property type="molecule type" value="Genomic_DNA"/>
</dbReference>
<evidence type="ECO:0000313" key="3">
    <source>
        <dbReference type="Proteomes" id="UP000677054"/>
    </source>
</evidence>
<dbReference type="AlphaFoldDB" id="A0A7R9AG90"/>
<gene>
    <name evidence="2" type="ORF">DSTB1V02_LOCUS13099</name>
</gene>
<organism evidence="2">
    <name type="scientific">Darwinula stevensoni</name>
    <dbReference type="NCBI Taxonomy" id="69355"/>
    <lineage>
        <taxon>Eukaryota</taxon>
        <taxon>Metazoa</taxon>
        <taxon>Ecdysozoa</taxon>
        <taxon>Arthropoda</taxon>
        <taxon>Crustacea</taxon>
        <taxon>Oligostraca</taxon>
        <taxon>Ostracoda</taxon>
        <taxon>Podocopa</taxon>
        <taxon>Podocopida</taxon>
        <taxon>Darwinulocopina</taxon>
        <taxon>Darwinuloidea</taxon>
        <taxon>Darwinulidae</taxon>
        <taxon>Darwinula</taxon>
    </lineage>
</organism>
<sequence>MARHLWNRLDGDICRSDANLMTLVKRSLVLLCVTLMLASLFAEQADANRRKLNELFNGSIFGKRTYSGSERTISVGDDRRQLTVGRLRPQMNTGTGNRRCARWRPTHAASGSAARRSLPTDGPEDAAGLRDVVFRFCPSVERVVR</sequence>
<dbReference type="Proteomes" id="UP000677054">
    <property type="component" value="Unassembled WGS sequence"/>
</dbReference>
<evidence type="ECO:0000256" key="1">
    <source>
        <dbReference type="SAM" id="MobiDB-lite"/>
    </source>
</evidence>
<dbReference type="EMBL" id="LR905217">
    <property type="protein sequence ID" value="CAD7253349.1"/>
    <property type="molecule type" value="Genomic_DNA"/>
</dbReference>
<protein>
    <submittedName>
        <fullName evidence="2">Uncharacterized protein</fullName>
    </submittedName>
</protein>
<accession>A0A7R9AG90</accession>
<proteinExistence type="predicted"/>